<proteinExistence type="predicted"/>
<keyword evidence="2" id="KW-0444">Lipid biosynthesis</keyword>
<dbReference type="InterPro" id="IPR002123">
    <property type="entry name" value="Plipid/glycerol_acylTrfase"/>
</dbReference>
<evidence type="ECO:0000313" key="7">
    <source>
        <dbReference type="EMBL" id="SJZ53622.1"/>
    </source>
</evidence>
<dbReference type="SUPFAM" id="SSF69593">
    <property type="entry name" value="Glycerol-3-phosphate (1)-acyltransferase"/>
    <property type="match status" value="1"/>
</dbReference>
<evidence type="ECO:0000256" key="3">
    <source>
        <dbReference type="ARBA" id="ARBA00022679"/>
    </source>
</evidence>
<dbReference type="PANTHER" id="PTHR10434:SF64">
    <property type="entry name" value="1-ACYL-SN-GLYCEROL-3-PHOSPHATE ACYLTRANSFERASE-RELATED"/>
    <property type="match status" value="1"/>
</dbReference>
<dbReference type="OrthoDB" id="9803035at2"/>
<evidence type="ECO:0000256" key="1">
    <source>
        <dbReference type="ARBA" id="ARBA00005189"/>
    </source>
</evidence>
<reference evidence="7 8" key="1">
    <citation type="submission" date="2017-02" db="EMBL/GenBank/DDBJ databases">
        <authorList>
            <person name="Peterson S.W."/>
        </authorList>
    </citation>
    <scope>NUCLEOTIDE SEQUENCE [LARGE SCALE GENOMIC DNA]</scope>
    <source>
        <strain evidence="7 8">ATCC BAA-908</strain>
    </source>
</reference>
<name>A0A1T4LFU2_TREPO</name>
<keyword evidence="4" id="KW-0443">Lipid metabolism</keyword>
<dbReference type="STRING" id="261392.SAMN02745149_01581"/>
<gene>
    <name evidence="7" type="ORF">SAMN02745149_01581</name>
</gene>
<organism evidence="7 8">
    <name type="scientific">Treponema porcinum</name>
    <dbReference type="NCBI Taxonomy" id="261392"/>
    <lineage>
        <taxon>Bacteria</taxon>
        <taxon>Pseudomonadati</taxon>
        <taxon>Spirochaetota</taxon>
        <taxon>Spirochaetia</taxon>
        <taxon>Spirochaetales</taxon>
        <taxon>Treponemataceae</taxon>
        <taxon>Treponema</taxon>
    </lineage>
</organism>
<evidence type="ECO:0000313" key="8">
    <source>
        <dbReference type="Proteomes" id="UP000190423"/>
    </source>
</evidence>
<evidence type="ECO:0000259" key="6">
    <source>
        <dbReference type="SMART" id="SM00563"/>
    </source>
</evidence>
<dbReference type="RefSeq" id="WP_078933488.1">
    <property type="nucleotide sequence ID" value="NZ_FUWG01000011.1"/>
</dbReference>
<dbReference type="Pfam" id="PF01553">
    <property type="entry name" value="Acyltransferase"/>
    <property type="match status" value="1"/>
</dbReference>
<dbReference type="GO" id="GO:0006654">
    <property type="term" value="P:phosphatidic acid biosynthetic process"/>
    <property type="evidence" value="ECO:0007669"/>
    <property type="project" value="TreeGrafter"/>
</dbReference>
<evidence type="ECO:0000256" key="4">
    <source>
        <dbReference type="ARBA" id="ARBA00023098"/>
    </source>
</evidence>
<feature type="domain" description="Phospholipid/glycerol acyltransferase" evidence="6">
    <location>
        <begin position="73"/>
        <end position="192"/>
    </location>
</feature>
<dbReference type="GO" id="GO:0003841">
    <property type="term" value="F:1-acylglycerol-3-phosphate O-acyltransferase activity"/>
    <property type="evidence" value="ECO:0007669"/>
    <property type="project" value="TreeGrafter"/>
</dbReference>
<keyword evidence="8" id="KW-1185">Reference proteome</keyword>
<evidence type="ECO:0000256" key="5">
    <source>
        <dbReference type="ARBA" id="ARBA00023315"/>
    </source>
</evidence>
<dbReference type="PANTHER" id="PTHR10434">
    <property type="entry name" value="1-ACYL-SN-GLYCEROL-3-PHOSPHATE ACYLTRANSFERASE"/>
    <property type="match status" value="1"/>
</dbReference>
<keyword evidence="5 7" id="KW-0012">Acyltransferase</keyword>
<dbReference type="CDD" id="cd07989">
    <property type="entry name" value="LPLAT_AGPAT-like"/>
    <property type="match status" value="1"/>
</dbReference>
<dbReference type="Proteomes" id="UP000190423">
    <property type="component" value="Unassembled WGS sequence"/>
</dbReference>
<dbReference type="SMART" id="SM00563">
    <property type="entry name" value="PlsC"/>
    <property type="match status" value="1"/>
</dbReference>
<keyword evidence="3 7" id="KW-0808">Transferase</keyword>
<sequence>MYSFITLCCLFGAVIPPAVLNIIAYPISRRWSCAISQYIVKVLAPRVFAILNCYRHFSFFGYSDSKKMLPEQFMIISNHQSLFDIPAFMNFFREKELRFVAKDNLSRHIPLVSEMLRAHRHCMIPRKGSPMVAMKIMESFGKQVLENNQIPVLFPEGTRSRDGNVGKFYSAGFRKLNEAAGLPVVACAVDGGSKIRDLDHIMRSLKNGCYRVKVLKVFDAPKTKEDESFVLEESRRLIQNQLDDWRKLGSSCR</sequence>
<comment type="pathway">
    <text evidence="1">Lipid metabolism.</text>
</comment>
<accession>A0A1T4LFU2</accession>
<dbReference type="EMBL" id="FUWG01000011">
    <property type="protein sequence ID" value="SJZ53622.1"/>
    <property type="molecule type" value="Genomic_DNA"/>
</dbReference>
<evidence type="ECO:0000256" key="2">
    <source>
        <dbReference type="ARBA" id="ARBA00022516"/>
    </source>
</evidence>
<protein>
    <submittedName>
        <fullName evidence="7">1-acyl-sn-glycerol-3-phosphate acyltransferase</fullName>
    </submittedName>
</protein>
<dbReference type="AlphaFoldDB" id="A0A1T4LFU2"/>
<dbReference type="GeneID" id="78316868"/>